<comment type="caution">
    <text evidence="1">The sequence shown here is derived from an EMBL/GenBank/DDBJ whole genome shotgun (WGS) entry which is preliminary data.</text>
</comment>
<organism evidence="1 2">
    <name type="scientific">Vespula vulgaris</name>
    <name type="common">Yellow jacket</name>
    <name type="synonym">Wasp</name>
    <dbReference type="NCBI Taxonomy" id="7454"/>
    <lineage>
        <taxon>Eukaryota</taxon>
        <taxon>Metazoa</taxon>
        <taxon>Ecdysozoa</taxon>
        <taxon>Arthropoda</taxon>
        <taxon>Hexapoda</taxon>
        <taxon>Insecta</taxon>
        <taxon>Pterygota</taxon>
        <taxon>Neoptera</taxon>
        <taxon>Endopterygota</taxon>
        <taxon>Hymenoptera</taxon>
        <taxon>Apocrita</taxon>
        <taxon>Aculeata</taxon>
        <taxon>Vespoidea</taxon>
        <taxon>Vespidae</taxon>
        <taxon>Vespinae</taxon>
        <taxon>Vespula</taxon>
    </lineage>
</organism>
<keyword evidence="2" id="KW-1185">Reference proteome</keyword>
<sequence>MEKWKFDFDICSTSCNIVTVTIGLFLPSVTTARDPEFVSEIGNITVPAGRNVKLACSVKDLGTFKVS</sequence>
<protein>
    <submittedName>
        <fullName evidence="1">Uncharacterized protein</fullName>
    </submittedName>
</protein>
<reference evidence="1" key="1">
    <citation type="journal article" date="2020" name="G3 (Bethesda)">
        <title>High-Quality Assemblies for Three Invasive Social Wasps from the &lt;i&gt;Vespula&lt;/i&gt; Genus.</title>
        <authorList>
            <person name="Harrop T.W.R."/>
            <person name="Guhlin J."/>
            <person name="McLaughlin G.M."/>
            <person name="Permina E."/>
            <person name="Stockwell P."/>
            <person name="Gilligan J."/>
            <person name="Le Lec M.F."/>
            <person name="Gruber M.A.M."/>
            <person name="Quinn O."/>
            <person name="Lovegrove M."/>
            <person name="Duncan E.J."/>
            <person name="Remnant E.J."/>
            <person name="Van Eeckhoven J."/>
            <person name="Graham B."/>
            <person name="Knapp R.A."/>
            <person name="Langford K.W."/>
            <person name="Kronenberg Z."/>
            <person name="Press M.O."/>
            <person name="Eacker S.M."/>
            <person name="Wilson-Rankin E.E."/>
            <person name="Purcell J."/>
            <person name="Lester P.J."/>
            <person name="Dearden P.K."/>
        </authorList>
    </citation>
    <scope>NUCLEOTIDE SEQUENCE</scope>
    <source>
        <strain evidence="1">Marl-1</strain>
    </source>
</reference>
<gene>
    <name evidence="1" type="ORF">HZH66_011743</name>
</gene>
<evidence type="ECO:0000313" key="1">
    <source>
        <dbReference type="EMBL" id="KAF7385901.1"/>
    </source>
</evidence>
<dbReference type="Proteomes" id="UP000614350">
    <property type="component" value="Unassembled WGS sequence"/>
</dbReference>
<dbReference type="EMBL" id="JACSEA010000014">
    <property type="protein sequence ID" value="KAF7385901.1"/>
    <property type="molecule type" value="Genomic_DNA"/>
</dbReference>
<evidence type="ECO:0000313" key="2">
    <source>
        <dbReference type="Proteomes" id="UP000614350"/>
    </source>
</evidence>
<name>A0A834JDY9_VESVU</name>
<dbReference type="AlphaFoldDB" id="A0A834JDY9"/>
<proteinExistence type="predicted"/>
<accession>A0A834JDY9</accession>